<dbReference type="InterPro" id="IPR008538">
    <property type="entry name" value="Uma2"/>
</dbReference>
<dbReference type="CDD" id="cd06260">
    <property type="entry name" value="DUF820-like"/>
    <property type="match status" value="1"/>
</dbReference>
<dbReference type="Gene3D" id="3.90.1570.10">
    <property type="entry name" value="tt1808, chain A"/>
    <property type="match status" value="1"/>
</dbReference>
<evidence type="ECO:0000313" key="2">
    <source>
        <dbReference type="EMBL" id="OWK39675.1"/>
    </source>
</evidence>
<proteinExistence type="predicted"/>
<dbReference type="EMBL" id="NIDE01000009">
    <property type="protein sequence ID" value="OWK39675.1"/>
    <property type="molecule type" value="Genomic_DNA"/>
</dbReference>
<accession>A0A225DTG9</accession>
<evidence type="ECO:0000313" key="3">
    <source>
        <dbReference type="Proteomes" id="UP000214646"/>
    </source>
</evidence>
<dbReference type="InterPro" id="IPR011335">
    <property type="entry name" value="Restrct_endonuc-II-like"/>
</dbReference>
<sequence>MELVVEVANTTAGRDLGPKMLAYQEDGVPEYIVWRTAEAVIDWFVLKRKKYVPLAPDADGILQSQIFPGLWLDPVALLNWDMPRVLAILQQGLASPEHATFVAKLATEATRRKKK</sequence>
<evidence type="ECO:0000259" key="1">
    <source>
        <dbReference type="Pfam" id="PF05685"/>
    </source>
</evidence>
<keyword evidence="3" id="KW-1185">Reference proteome</keyword>
<dbReference type="PANTHER" id="PTHR35400">
    <property type="entry name" value="SLR1083 PROTEIN"/>
    <property type="match status" value="1"/>
</dbReference>
<protein>
    <recommendedName>
        <fullName evidence="1">Putative restriction endonuclease domain-containing protein</fullName>
    </recommendedName>
</protein>
<gene>
    <name evidence="2" type="ORF">FRUB_05565</name>
</gene>
<dbReference type="InterPro" id="IPR012296">
    <property type="entry name" value="Nuclease_put_TT1808"/>
</dbReference>
<feature type="domain" description="Putative restriction endonuclease" evidence="1">
    <location>
        <begin position="2"/>
        <end position="73"/>
    </location>
</feature>
<dbReference type="SUPFAM" id="SSF52980">
    <property type="entry name" value="Restriction endonuclease-like"/>
    <property type="match status" value="1"/>
</dbReference>
<organism evidence="2 3">
    <name type="scientific">Fimbriiglobus ruber</name>
    <dbReference type="NCBI Taxonomy" id="1908690"/>
    <lineage>
        <taxon>Bacteria</taxon>
        <taxon>Pseudomonadati</taxon>
        <taxon>Planctomycetota</taxon>
        <taxon>Planctomycetia</taxon>
        <taxon>Gemmatales</taxon>
        <taxon>Gemmataceae</taxon>
        <taxon>Fimbriiglobus</taxon>
    </lineage>
</organism>
<comment type="caution">
    <text evidence="2">The sequence shown here is derived from an EMBL/GenBank/DDBJ whole genome shotgun (WGS) entry which is preliminary data.</text>
</comment>
<dbReference type="AlphaFoldDB" id="A0A225DTG9"/>
<name>A0A225DTG9_9BACT</name>
<reference evidence="3" key="1">
    <citation type="submission" date="2017-06" db="EMBL/GenBank/DDBJ databases">
        <title>Genome analysis of Fimbriiglobus ruber SP5, the first member of the order Planctomycetales with confirmed chitinolytic capability.</title>
        <authorList>
            <person name="Ravin N.V."/>
            <person name="Rakitin A.L."/>
            <person name="Ivanova A.A."/>
            <person name="Beletsky A.V."/>
            <person name="Kulichevskaya I.S."/>
            <person name="Mardanov A.V."/>
            <person name="Dedysh S.N."/>
        </authorList>
    </citation>
    <scope>NUCLEOTIDE SEQUENCE [LARGE SCALE GENOMIC DNA]</scope>
    <source>
        <strain evidence="3">SP5</strain>
    </source>
</reference>
<dbReference type="Proteomes" id="UP000214646">
    <property type="component" value="Unassembled WGS sequence"/>
</dbReference>
<dbReference type="Pfam" id="PF05685">
    <property type="entry name" value="Uma2"/>
    <property type="match status" value="1"/>
</dbReference>
<dbReference type="PANTHER" id="PTHR35400:SF3">
    <property type="entry name" value="SLL1072 PROTEIN"/>
    <property type="match status" value="1"/>
</dbReference>